<dbReference type="InterPro" id="IPR058163">
    <property type="entry name" value="LysR-type_TF_proteobact-type"/>
</dbReference>
<gene>
    <name evidence="6" type="ORF">HK439_14680</name>
</gene>
<accession>A0A926S6S3</accession>
<dbReference type="InterPro" id="IPR005119">
    <property type="entry name" value="LysR_subst-bd"/>
</dbReference>
<dbReference type="InterPro" id="IPR000847">
    <property type="entry name" value="LysR_HTH_N"/>
</dbReference>
<dbReference type="AlphaFoldDB" id="A0A926S6S3"/>
<dbReference type="Proteomes" id="UP000598467">
    <property type="component" value="Unassembled WGS sequence"/>
</dbReference>
<sequence>MDRLSVMKAFCRIVERGSFAKAAEDLGVSAGLLSRDIKLLEDSLGCTLLNRTTRSMSLTEHGEVYYKEARELLDAFDRAEDRVRSGAGSLRGTLRINAPYSFGLEVLSPLLPSFMDRYPDLELVLAFDDRVVDMVEGGYDLSIRVRAELPDSALRARSIATVRQSLFASPAYLEAHGAPGTPEELASHETVSFLMSDAPASWPLTGPGGTHEHALTSRIRLGSSLVLRDMLIAGRGIGSLPSFLSDRAEKSGALVRVLPDWSLPERHVYAVIAARHGADSRTLAFVDHLSEALRGSG</sequence>
<proteinExistence type="inferred from homology"/>
<dbReference type="InterPro" id="IPR036388">
    <property type="entry name" value="WH-like_DNA-bd_sf"/>
</dbReference>
<dbReference type="Gene3D" id="3.40.190.290">
    <property type="match status" value="1"/>
</dbReference>
<dbReference type="Pfam" id="PF03466">
    <property type="entry name" value="LysR_substrate"/>
    <property type="match status" value="1"/>
</dbReference>
<evidence type="ECO:0000313" key="6">
    <source>
        <dbReference type="EMBL" id="MBD1547510.1"/>
    </source>
</evidence>
<dbReference type="PANTHER" id="PTHR30537">
    <property type="entry name" value="HTH-TYPE TRANSCRIPTIONAL REGULATOR"/>
    <property type="match status" value="1"/>
</dbReference>
<dbReference type="PANTHER" id="PTHR30537:SF5">
    <property type="entry name" value="HTH-TYPE TRANSCRIPTIONAL ACTIVATOR TTDR-RELATED"/>
    <property type="match status" value="1"/>
</dbReference>
<evidence type="ECO:0000256" key="1">
    <source>
        <dbReference type="ARBA" id="ARBA00009437"/>
    </source>
</evidence>
<keyword evidence="2" id="KW-0805">Transcription regulation</keyword>
<dbReference type="SUPFAM" id="SSF46785">
    <property type="entry name" value="Winged helix' DNA-binding domain"/>
    <property type="match status" value="1"/>
</dbReference>
<evidence type="ECO:0000256" key="4">
    <source>
        <dbReference type="ARBA" id="ARBA00023163"/>
    </source>
</evidence>
<comment type="similarity">
    <text evidence="1">Belongs to the LysR transcriptional regulatory family.</text>
</comment>
<reference evidence="6" key="1">
    <citation type="submission" date="2020-05" db="EMBL/GenBank/DDBJ databases">
        <title>Identification of trans-AT polyketide cluster in two marine bacteria, producers of a novel glutaramide-containing polyketide sesbanimide D and analogs.</title>
        <authorList>
            <person name="Kacar D."/>
            <person name="Rodriguez P."/>
            <person name="Canedo L."/>
            <person name="Gonzalez E."/>
            <person name="Galan B."/>
            <person name="De La Calle F."/>
            <person name="Garcia J.L."/>
        </authorList>
    </citation>
    <scope>NUCLEOTIDE SEQUENCE</scope>
    <source>
        <strain evidence="6">PHM038</strain>
    </source>
</reference>
<keyword evidence="4" id="KW-0804">Transcription</keyword>
<dbReference type="GO" id="GO:0003677">
    <property type="term" value="F:DNA binding"/>
    <property type="evidence" value="ECO:0007669"/>
    <property type="project" value="UniProtKB-KW"/>
</dbReference>
<dbReference type="RefSeq" id="WP_190292262.1">
    <property type="nucleotide sequence ID" value="NZ_JABFCZ010000015.1"/>
</dbReference>
<keyword evidence="3" id="KW-0238">DNA-binding</keyword>
<protein>
    <submittedName>
        <fullName evidence="6">LysR family transcriptional regulator</fullName>
    </submittedName>
</protein>
<evidence type="ECO:0000313" key="7">
    <source>
        <dbReference type="Proteomes" id="UP000598467"/>
    </source>
</evidence>
<dbReference type="InterPro" id="IPR036390">
    <property type="entry name" value="WH_DNA-bd_sf"/>
</dbReference>
<dbReference type="SUPFAM" id="SSF53850">
    <property type="entry name" value="Periplasmic binding protein-like II"/>
    <property type="match status" value="1"/>
</dbReference>
<dbReference type="Pfam" id="PF00126">
    <property type="entry name" value="HTH_1"/>
    <property type="match status" value="1"/>
</dbReference>
<evidence type="ECO:0000256" key="3">
    <source>
        <dbReference type="ARBA" id="ARBA00023125"/>
    </source>
</evidence>
<name>A0A926S6S3_9HYPH</name>
<feature type="domain" description="HTH lysR-type" evidence="5">
    <location>
        <begin position="1"/>
        <end position="59"/>
    </location>
</feature>
<dbReference type="GO" id="GO:0003700">
    <property type="term" value="F:DNA-binding transcription factor activity"/>
    <property type="evidence" value="ECO:0007669"/>
    <property type="project" value="InterPro"/>
</dbReference>
<comment type="caution">
    <text evidence="6">The sequence shown here is derived from an EMBL/GenBank/DDBJ whole genome shotgun (WGS) entry which is preliminary data.</text>
</comment>
<dbReference type="Gene3D" id="1.10.10.10">
    <property type="entry name" value="Winged helix-like DNA-binding domain superfamily/Winged helix DNA-binding domain"/>
    <property type="match status" value="1"/>
</dbReference>
<evidence type="ECO:0000256" key="2">
    <source>
        <dbReference type="ARBA" id="ARBA00023015"/>
    </source>
</evidence>
<organism evidence="6 7">
    <name type="scientific">Roseibium aggregatum</name>
    <dbReference type="NCBI Taxonomy" id="187304"/>
    <lineage>
        <taxon>Bacteria</taxon>
        <taxon>Pseudomonadati</taxon>
        <taxon>Pseudomonadota</taxon>
        <taxon>Alphaproteobacteria</taxon>
        <taxon>Hyphomicrobiales</taxon>
        <taxon>Stappiaceae</taxon>
        <taxon>Roseibium</taxon>
    </lineage>
</organism>
<dbReference type="PROSITE" id="PS50931">
    <property type="entry name" value="HTH_LYSR"/>
    <property type="match status" value="1"/>
</dbReference>
<dbReference type="EMBL" id="JABFCZ010000015">
    <property type="protein sequence ID" value="MBD1547510.1"/>
    <property type="molecule type" value="Genomic_DNA"/>
</dbReference>
<dbReference type="CDD" id="cd08422">
    <property type="entry name" value="PBP2_CrgA_like"/>
    <property type="match status" value="1"/>
</dbReference>
<dbReference type="FunFam" id="1.10.10.10:FF:000001">
    <property type="entry name" value="LysR family transcriptional regulator"/>
    <property type="match status" value="1"/>
</dbReference>
<evidence type="ECO:0000259" key="5">
    <source>
        <dbReference type="PROSITE" id="PS50931"/>
    </source>
</evidence>